<protein>
    <recommendedName>
        <fullName evidence="1">Heterokaryon incompatibility domain-containing protein</fullName>
    </recommendedName>
</protein>
<keyword evidence="3" id="KW-1185">Reference proteome</keyword>
<evidence type="ECO:0000259" key="1">
    <source>
        <dbReference type="Pfam" id="PF06985"/>
    </source>
</evidence>
<proteinExistence type="predicted"/>
<dbReference type="Proteomes" id="UP000800038">
    <property type="component" value="Unassembled WGS sequence"/>
</dbReference>
<reference evidence="2" key="1">
    <citation type="journal article" date="2020" name="Stud. Mycol.">
        <title>101 Dothideomycetes genomes: a test case for predicting lifestyles and emergence of pathogens.</title>
        <authorList>
            <person name="Haridas S."/>
            <person name="Albert R."/>
            <person name="Binder M."/>
            <person name="Bloem J."/>
            <person name="Labutti K."/>
            <person name="Salamov A."/>
            <person name="Andreopoulos B."/>
            <person name="Baker S."/>
            <person name="Barry K."/>
            <person name="Bills G."/>
            <person name="Bluhm B."/>
            <person name="Cannon C."/>
            <person name="Castanera R."/>
            <person name="Culley D."/>
            <person name="Daum C."/>
            <person name="Ezra D."/>
            <person name="Gonzalez J."/>
            <person name="Henrissat B."/>
            <person name="Kuo A."/>
            <person name="Liang C."/>
            <person name="Lipzen A."/>
            <person name="Lutzoni F."/>
            <person name="Magnuson J."/>
            <person name="Mondo S."/>
            <person name="Nolan M."/>
            <person name="Ohm R."/>
            <person name="Pangilinan J."/>
            <person name="Park H.-J."/>
            <person name="Ramirez L."/>
            <person name="Alfaro M."/>
            <person name="Sun H."/>
            <person name="Tritt A."/>
            <person name="Yoshinaga Y."/>
            <person name="Zwiers L.-H."/>
            <person name="Turgeon B."/>
            <person name="Goodwin S."/>
            <person name="Spatafora J."/>
            <person name="Crous P."/>
            <person name="Grigoriev I."/>
        </authorList>
    </citation>
    <scope>NUCLEOTIDE SEQUENCE</scope>
    <source>
        <strain evidence="2">CBS 161.51</strain>
    </source>
</reference>
<evidence type="ECO:0000313" key="2">
    <source>
        <dbReference type="EMBL" id="KAF1945324.1"/>
    </source>
</evidence>
<gene>
    <name evidence="2" type="ORF">EJ02DRAFT_369686</name>
</gene>
<dbReference type="Pfam" id="PF26639">
    <property type="entry name" value="Het-6_barrel"/>
    <property type="match status" value="1"/>
</dbReference>
<feature type="domain" description="Heterokaryon incompatibility" evidence="1">
    <location>
        <begin position="49"/>
        <end position="213"/>
    </location>
</feature>
<dbReference type="InterPro" id="IPR052895">
    <property type="entry name" value="HetReg/Transcr_Mod"/>
</dbReference>
<organism evidence="2 3">
    <name type="scientific">Clathrospora elynae</name>
    <dbReference type="NCBI Taxonomy" id="706981"/>
    <lineage>
        <taxon>Eukaryota</taxon>
        <taxon>Fungi</taxon>
        <taxon>Dikarya</taxon>
        <taxon>Ascomycota</taxon>
        <taxon>Pezizomycotina</taxon>
        <taxon>Dothideomycetes</taxon>
        <taxon>Pleosporomycetidae</taxon>
        <taxon>Pleosporales</taxon>
        <taxon>Diademaceae</taxon>
        <taxon>Clathrospora</taxon>
    </lineage>
</organism>
<evidence type="ECO:0000313" key="3">
    <source>
        <dbReference type="Proteomes" id="UP000800038"/>
    </source>
</evidence>
<dbReference type="InterPro" id="IPR010730">
    <property type="entry name" value="HET"/>
</dbReference>
<dbReference type="PANTHER" id="PTHR24148:SF73">
    <property type="entry name" value="HET DOMAIN PROTEIN (AFU_ORTHOLOGUE AFUA_8G01020)"/>
    <property type="match status" value="1"/>
</dbReference>
<dbReference type="Pfam" id="PF06985">
    <property type="entry name" value="HET"/>
    <property type="match status" value="1"/>
</dbReference>
<dbReference type="OrthoDB" id="3548654at2759"/>
<dbReference type="AlphaFoldDB" id="A0A6A5T031"/>
<accession>A0A6A5T031</accession>
<dbReference type="PANTHER" id="PTHR24148">
    <property type="entry name" value="ANKYRIN REPEAT DOMAIN-CONTAINING PROTEIN 39 HOMOLOG-RELATED"/>
    <property type="match status" value="1"/>
</dbReference>
<dbReference type="EMBL" id="ML976010">
    <property type="protein sequence ID" value="KAF1945324.1"/>
    <property type="molecule type" value="Genomic_DNA"/>
</dbReference>
<sequence length="569" mass="65207">MELYGRLPALRDGDIRLLRVHAMSETPKNIIRCTLTTHNLSQPDNKLDFLALSYTWGPPHYSLQELRTSRSSISHQVQCNGNMIDVSENLGEFLCHCASADEDQGLSGYMWIDALSINQWDIFERSRQVNFMGEIYKTATRVVVWLGIEDRTTKSAFDLIVGLSTLTPAERSKLHPHEVRPQHANPLLDIYTWNALALFFRKTWFNRAWIIQEVVFARDVNGQWHNTPARLDAAKRTYETSTNEGLLYALIRARSSSCQDPRDKVYSQLGLGKADIFPDYDLAVADVYITAARYILENSNSLLLLTCVEGDEFQKIPGLPSWIPDWSVTQFLGLRVTGYRHFHASGHRPRQYSLSMQNDKPVLGIQATNLDDIVEICDIKGDLRDGLHNSSLWKTISSISPRYITGEGREEVRIQYPATSERLEPSFRDWIIWRYVMASEEPVTFPIRSSADSILPSPEEIQDARRRSREEPDYLNSLIHRASFFDLHYSHAKLVRPFRTREGYFGIGTQCLREHDSVWVVPGCPVPLILRRTEGSEMYRLVGGSYVHGFMDGEILERKDLAFEMVGLE</sequence>
<name>A0A6A5T031_9PLEO</name>